<feature type="transmembrane region" description="Helical" evidence="1">
    <location>
        <begin position="63"/>
        <end position="84"/>
    </location>
</feature>
<reference evidence="2 3" key="1">
    <citation type="submission" date="2020-08" db="EMBL/GenBank/DDBJ databases">
        <authorList>
            <person name="Koutsovoulos G."/>
            <person name="Danchin GJ E."/>
        </authorList>
    </citation>
    <scope>NUCLEOTIDE SEQUENCE [LARGE SCALE GENOMIC DNA]</scope>
</reference>
<keyword evidence="1" id="KW-0472">Membrane</keyword>
<sequence>MKISFCRYLFMLSIALFVQLFHILDVIFFLLPYSNGGIKYFDNINQTLPFIQYKMETMNVLSLLPVALIEISAYLIIFVCGFKMVRYVNLNTNLDGNLKRLNKLLTKVLIILAFVPFIYQAGVLFLTIYSKTNNNTTNIIRIFILVSAHLTPVFNPIICILTNTPYRNVFFNRSQVHP</sequence>
<dbReference type="Gene3D" id="1.20.1070.10">
    <property type="entry name" value="Rhodopsin 7-helix transmembrane proteins"/>
    <property type="match status" value="1"/>
</dbReference>
<dbReference type="AlphaFoldDB" id="A0A6V7VGN7"/>
<keyword evidence="1" id="KW-0812">Transmembrane</keyword>
<evidence type="ECO:0000256" key="1">
    <source>
        <dbReference type="SAM" id="Phobius"/>
    </source>
</evidence>
<feature type="transmembrane region" description="Helical" evidence="1">
    <location>
        <begin position="140"/>
        <end position="161"/>
    </location>
</feature>
<protein>
    <submittedName>
        <fullName evidence="2">Uncharacterized protein</fullName>
    </submittedName>
</protein>
<dbReference type="EMBL" id="CAJEWN010000228">
    <property type="protein sequence ID" value="CAD2174033.1"/>
    <property type="molecule type" value="Genomic_DNA"/>
</dbReference>
<dbReference type="Proteomes" id="UP000580250">
    <property type="component" value="Unassembled WGS sequence"/>
</dbReference>
<name>A0A6V7VGN7_MELEN</name>
<organism evidence="2 3">
    <name type="scientific">Meloidogyne enterolobii</name>
    <name type="common">Root-knot nematode worm</name>
    <name type="synonym">Meloidogyne mayaguensis</name>
    <dbReference type="NCBI Taxonomy" id="390850"/>
    <lineage>
        <taxon>Eukaryota</taxon>
        <taxon>Metazoa</taxon>
        <taxon>Ecdysozoa</taxon>
        <taxon>Nematoda</taxon>
        <taxon>Chromadorea</taxon>
        <taxon>Rhabditida</taxon>
        <taxon>Tylenchina</taxon>
        <taxon>Tylenchomorpha</taxon>
        <taxon>Tylenchoidea</taxon>
        <taxon>Meloidogynidae</taxon>
        <taxon>Meloidogyninae</taxon>
        <taxon>Meloidogyne</taxon>
    </lineage>
</organism>
<proteinExistence type="predicted"/>
<gene>
    <name evidence="2" type="ORF">MENT_LOCUS25679</name>
</gene>
<accession>A0A6V7VGN7</accession>
<dbReference type="SUPFAM" id="SSF81321">
    <property type="entry name" value="Family A G protein-coupled receptor-like"/>
    <property type="match status" value="1"/>
</dbReference>
<comment type="caution">
    <text evidence="2">The sequence shown here is derived from an EMBL/GenBank/DDBJ whole genome shotgun (WGS) entry which is preliminary data.</text>
</comment>
<evidence type="ECO:0000313" key="3">
    <source>
        <dbReference type="Proteomes" id="UP000580250"/>
    </source>
</evidence>
<dbReference type="Pfam" id="PF10317">
    <property type="entry name" value="7TM_GPCR_Srd"/>
    <property type="match status" value="1"/>
</dbReference>
<keyword evidence="1" id="KW-1133">Transmembrane helix</keyword>
<feature type="transmembrane region" description="Helical" evidence="1">
    <location>
        <begin position="104"/>
        <end position="128"/>
    </location>
</feature>
<evidence type="ECO:0000313" key="2">
    <source>
        <dbReference type="EMBL" id="CAD2174033.1"/>
    </source>
</evidence>
<dbReference type="InterPro" id="IPR019421">
    <property type="entry name" value="7TM_GPCR_serpentine_rcpt_Srd"/>
</dbReference>
<feature type="transmembrane region" description="Helical" evidence="1">
    <location>
        <begin position="9"/>
        <end position="31"/>
    </location>
</feature>